<dbReference type="EMBL" id="CAOQHR010000010">
    <property type="protein sequence ID" value="CAI6339966.1"/>
    <property type="molecule type" value="Genomic_DNA"/>
</dbReference>
<accession>A0A9W4XVW9</accession>
<keyword evidence="2" id="KW-1185">Reference proteome</keyword>
<name>A0A9W4XVW9_9PLEO</name>
<evidence type="ECO:0000313" key="1">
    <source>
        <dbReference type="EMBL" id="CAI6339966.1"/>
    </source>
</evidence>
<proteinExistence type="predicted"/>
<reference evidence="1" key="1">
    <citation type="submission" date="2023-01" db="EMBL/GenBank/DDBJ databases">
        <authorList>
            <person name="Van Ghelder C."/>
            <person name="Rancurel C."/>
        </authorList>
    </citation>
    <scope>NUCLEOTIDE SEQUENCE</scope>
    <source>
        <strain evidence="1">CNCM I-4278</strain>
    </source>
</reference>
<comment type="caution">
    <text evidence="1">The sequence shown here is derived from an EMBL/GenBank/DDBJ whole genome shotgun (WGS) entry which is preliminary data.</text>
</comment>
<sequence>MCTLQPQIAYNLRHKNKKYPKTSTLPVPSITTPTYTLPDLSIHLYTEYSTPNLSNQSKTPLSLETSYKLLLTTHLALLIRFFVAEFHKTKTSFSLPPSLSLSVFLTQKKREIGKKRKLIKYYTPKNSPSPRSVFPNIYMSLGWRQPASPIVPPKIGIASPPSVPA</sequence>
<organism evidence="1 2">
    <name type="scientific">Periconia digitata</name>
    <dbReference type="NCBI Taxonomy" id="1303443"/>
    <lineage>
        <taxon>Eukaryota</taxon>
        <taxon>Fungi</taxon>
        <taxon>Dikarya</taxon>
        <taxon>Ascomycota</taxon>
        <taxon>Pezizomycotina</taxon>
        <taxon>Dothideomycetes</taxon>
        <taxon>Pleosporomycetidae</taxon>
        <taxon>Pleosporales</taxon>
        <taxon>Massarineae</taxon>
        <taxon>Periconiaceae</taxon>
        <taxon>Periconia</taxon>
    </lineage>
</organism>
<dbReference type="Proteomes" id="UP001152607">
    <property type="component" value="Unassembled WGS sequence"/>
</dbReference>
<evidence type="ECO:0000313" key="2">
    <source>
        <dbReference type="Proteomes" id="UP001152607"/>
    </source>
</evidence>
<dbReference type="AlphaFoldDB" id="A0A9W4XVW9"/>
<protein>
    <submittedName>
        <fullName evidence="1">Uncharacterized protein</fullName>
    </submittedName>
</protein>
<gene>
    <name evidence="1" type="ORF">PDIGIT_LOCUS13132</name>
</gene>